<dbReference type="AlphaFoldDB" id="G7Y511"/>
<evidence type="ECO:0000313" key="2">
    <source>
        <dbReference type="Proteomes" id="UP000008909"/>
    </source>
</evidence>
<organism evidence="1 2">
    <name type="scientific">Clonorchis sinensis</name>
    <name type="common">Chinese liver fluke</name>
    <dbReference type="NCBI Taxonomy" id="79923"/>
    <lineage>
        <taxon>Eukaryota</taxon>
        <taxon>Metazoa</taxon>
        <taxon>Spiralia</taxon>
        <taxon>Lophotrochozoa</taxon>
        <taxon>Platyhelminthes</taxon>
        <taxon>Trematoda</taxon>
        <taxon>Digenea</taxon>
        <taxon>Opisthorchiida</taxon>
        <taxon>Opisthorchiata</taxon>
        <taxon>Opisthorchiidae</taxon>
        <taxon>Clonorchis</taxon>
    </lineage>
</organism>
<accession>G7Y511</accession>
<name>G7Y511_CLOSI</name>
<feature type="non-terminal residue" evidence="1">
    <location>
        <position position="479"/>
    </location>
</feature>
<reference key="2">
    <citation type="submission" date="2011-10" db="EMBL/GenBank/DDBJ databases">
        <title>The genome and transcriptome sequence of Clonorchis sinensis provide insights into the carcinogenic liver fluke.</title>
        <authorList>
            <person name="Wang X."/>
            <person name="Huang Y."/>
            <person name="Chen W."/>
            <person name="Liu H."/>
            <person name="Guo L."/>
            <person name="Chen Y."/>
            <person name="Luo F."/>
            <person name="Zhou W."/>
            <person name="Sun J."/>
            <person name="Mao Q."/>
            <person name="Liang P."/>
            <person name="Zhou C."/>
            <person name="Tian Y."/>
            <person name="Men J."/>
            <person name="Lv X."/>
            <person name="Huang L."/>
            <person name="Zhou J."/>
            <person name="Hu Y."/>
            <person name="Li R."/>
            <person name="Zhang F."/>
            <person name="Lei H."/>
            <person name="Li X."/>
            <person name="Hu X."/>
            <person name="Liang C."/>
            <person name="Xu J."/>
            <person name="Wu Z."/>
            <person name="Yu X."/>
        </authorList>
    </citation>
    <scope>NUCLEOTIDE SEQUENCE</scope>
    <source>
        <strain>Henan</strain>
    </source>
</reference>
<protein>
    <submittedName>
        <fullName evidence="1">Uncharacterized protein</fullName>
    </submittedName>
</protein>
<gene>
    <name evidence="1" type="ORF">CLF_101115</name>
</gene>
<dbReference type="Proteomes" id="UP000008909">
    <property type="component" value="Unassembled WGS sequence"/>
</dbReference>
<sequence>MGLTCKDFDTFCKSKADLVAQHRFLVHEIVSLNRVTQLACAEYCHLFLTKTGLSQKRRHLRPTQRNAGLDKFTHTVHRWCNANVLAGMDHRCGNQEIRALAGMPIHFRSTLLSWKFKSSNLALVFISDCPSIATPAHVTVSVILSLSHTSNKSAYRPMNAVVCSPTSMIDCGLIKDSELQSTRRRDGLCGRKTCETRRSMHAMEAPGDSDSPETGVHDNFCGWKAETKLMCSYYTGPLFGEHRPRCTMAYVNRPVLVIWCVRLRKLIDQLCRFITFYTDFGRYRPKALKTTLVRSCLQVERSDVECSYSPALTTSQNWEKTKISYSPIPTKNGKFVAFSSFRHRSTENKMGTIHNALLMRLLKIRRQPTTCFGLPGARQIFYVDDGRCPNRIRRSTLVEPLDAHALTNSRRRISLKRPLSDVEQMEIFSRSGTISEILYNAKAVKIRQLKDIYIGPNGIFMEHNDIFNDRGLYESPVML</sequence>
<reference evidence="1" key="1">
    <citation type="journal article" date="2011" name="Genome Biol.">
        <title>The draft genome of the carcinogenic human liver fluke Clonorchis sinensis.</title>
        <authorList>
            <person name="Wang X."/>
            <person name="Chen W."/>
            <person name="Huang Y."/>
            <person name="Sun J."/>
            <person name="Men J."/>
            <person name="Liu H."/>
            <person name="Luo F."/>
            <person name="Guo L."/>
            <person name="Lv X."/>
            <person name="Deng C."/>
            <person name="Zhou C."/>
            <person name="Fan Y."/>
            <person name="Li X."/>
            <person name="Huang L."/>
            <person name="Hu Y."/>
            <person name="Liang C."/>
            <person name="Hu X."/>
            <person name="Xu J."/>
            <person name="Yu X."/>
        </authorList>
    </citation>
    <scope>NUCLEOTIDE SEQUENCE [LARGE SCALE GENOMIC DNA]</scope>
    <source>
        <strain evidence="1">Henan</strain>
    </source>
</reference>
<proteinExistence type="predicted"/>
<keyword evidence="2" id="KW-1185">Reference proteome</keyword>
<dbReference type="EMBL" id="DF142866">
    <property type="protein sequence ID" value="GAA48047.1"/>
    <property type="molecule type" value="Genomic_DNA"/>
</dbReference>
<evidence type="ECO:0000313" key="1">
    <source>
        <dbReference type="EMBL" id="GAA48047.1"/>
    </source>
</evidence>